<evidence type="ECO:0000313" key="4">
    <source>
        <dbReference type="EMBL" id="MBB4121175.1"/>
    </source>
</evidence>
<dbReference type="Pfam" id="PF01298">
    <property type="entry name" value="TbpB_B_D"/>
    <property type="match status" value="1"/>
</dbReference>
<gene>
    <name evidence="4" type="ORF">GGR30_001086</name>
</gene>
<dbReference type="RefSeq" id="WP_183483303.1">
    <property type="nucleotide sequence ID" value="NZ_JACIDZ010000002.1"/>
</dbReference>
<evidence type="ECO:0000256" key="2">
    <source>
        <dbReference type="SAM" id="SignalP"/>
    </source>
</evidence>
<dbReference type="AlphaFoldDB" id="A0A7W6KJR7"/>
<name>A0A7W6KJR7_9HYPH</name>
<feature type="compositionally biased region" description="Pro residues" evidence="1">
    <location>
        <begin position="311"/>
        <end position="330"/>
    </location>
</feature>
<feature type="chain" id="PRO_5031212164" description="Transferrin-binding protein B C-lobe/N-lobe beta-barrel domain-containing protein" evidence="2">
    <location>
        <begin position="22"/>
        <end position="330"/>
    </location>
</feature>
<organism evidence="4 5">
    <name type="scientific">Martelella radicis</name>
    <dbReference type="NCBI Taxonomy" id="1397476"/>
    <lineage>
        <taxon>Bacteria</taxon>
        <taxon>Pseudomonadati</taxon>
        <taxon>Pseudomonadota</taxon>
        <taxon>Alphaproteobacteria</taxon>
        <taxon>Hyphomicrobiales</taxon>
        <taxon>Aurantimonadaceae</taxon>
        <taxon>Martelella</taxon>
    </lineage>
</organism>
<accession>A0A7W6KJR7</accession>
<feature type="domain" description="Transferrin-binding protein B C-lobe/N-lobe beta-barrel" evidence="3">
    <location>
        <begin position="156"/>
        <end position="304"/>
    </location>
</feature>
<dbReference type="SUPFAM" id="SSF56925">
    <property type="entry name" value="OMPA-like"/>
    <property type="match status" value="1"/>
</dbReference>
<comment type="caution">
    <text evidence="4">The sequence shown here is derived from an EMBL/GenBank/DDBJ whole genome shotgun (WGS) entry which is preliminary data.</text>
</comment>
<feature type="region of interest" description="Disordered" evidence="1">
    <location>
        <begin position="307"/>
        <end position="330"/>
    </location>
</feature>
<dbReference type="Gene3D" id="2.40.160.90">
    <property type="match status" value="1"/>
</dbReference>
<proteinExistence type="predicted"/>
<evidence type="ECO:0000313" key="5">
    <source>
        <dbReference type="Proteomes" id="UP000530571"/>
    </source>
</evidence>
<sequence>MTKTYLKLVSAVALTALVGCSGGGSSGGGIDMGPVGGGDIPTGPSGPAHNAIGYSAVVDESGETIGWQSGDASAMVTPNDDGTVTVRITEGAYAGEERTFTPSSDSGGAGGQATAYMTTYDFDGDPISAFIAARTDADDKFAFYAFRSTEGLTRNMPTSGKAQYQGEHTGLATNSDGTSAAINDLFVASVDFSDATLTGDIYPAYPSGPNREHVYKVVSFDGTINGAEFQSDRGTIAFSEFVTTPGSPTKNIYGRDTSVIDQNTSAVEGAFYGDAAAAMGGTFVIDGQGALEGNHLIGAFKAERGEISQPYSPPSLPPLPEIPPTFPTGG</sequence>
<dbReference type="PROSITE" id="PS51257">
    <property type="entry name" value="PROKAR_LIPOPROTEIN"/>
    <property type="match status" value="1"/>
</dbReference>
<dbReference type="InterPro" id="IPR001677">
    <property type="entry name" value="TbpB_B_D"/>
</dbReference>
<dbReference type="EMBL" id="JACIDZ010000002">
    <property type="protein sequence ID" value="MBB4121175.1"/>
    <property type="molecule type" value="Genomic_DNA"/>
</dbReference>
<dbReference type="Proteomes" id="UP000530571">
    <property type="component" value="Unassembled WGS sequence"/>
</dbReference>
<keyword evidence="5" id="KW-1185">Reference proteome</keyword>
<evidence type="ECO:0000259" key="3">
    <source>
        <dbReference type="Pfam" id="PF01298"/>
    </source>
</evidence>
<dbReference type="InterPro" id="IPR011250">
    <property type="entry name" value="OMP/PagP_B-barrel"/>
</dbReference>
<keyword evidence="2" id="KW-0732">Signal</keyword>
<protein>
    <recommendedName>
        <fullName evidence="3">Transferrin-binding protein B C-lobe/N-lobe beta-barrel domain-containing protein</fullName>
    </recommendedName>
</protein>
<feature type="signal peptide" evidence="2">
    <location>
        <begin position="1"/>
        <end position="21"/>
    </location>
</feature>
<reference evidence="4 5" key="1">
    <citation type="submission" date="2020-08" db="EMBL/GenBank/DDBJ databases">
        <title>Genomic Encyclopedia of Type Strains, Phase IV (KMG-IV): sequencing the most valuable type-strain genomes for metagenomic binning, comparative biology and taxonomic classification.</title>
        <authorList>
            <person name="Goeker M."/>
        </authorList>
    </citation>
    <scope>NUCLEOTIDE SEQUENCE [LARGE SCALE GENOMIC DNA]</scope>
    <source>
        <strain evidence="4 5">DSM 28101</strain>
    </source>
</reference>
<evidence type="ECO:0000256" key="1">
    <source>
        <dbReference type="SAM" id="MobiDB-lite"/>
    </source>
</evidence>